<gene>
    <name evidence="1" type="ORF">GRFL_2595</name>
</gene>
<dbReference type="Proteomes" id="UP000186230">
    <property type="component" value="Chromosome"/>
</dbReference>
<reference evidence="1 2" key="1">
    <citation type="submission" date="2016-07" db="EMBL/GenBank/DDBJ databases">
        <title>Multi-omics approach to identify versatile polysaccharide utilization systems of a marine flavobacterium Gramella flava.</title>
        <authorList>
            <person name="Tang K."/>
        </authorList>
    </citation>
    <scope>NUCLEOTIDE SEQUENCE [LARGE SCALE GENOMIC DNA]</scope>
    <source>
        <strain evidence="1 2">JLT2011</strain>
    </source>
</reference>
<evidence type="ECO:0000313" key="2">
    <source>
        <dbReference type="Proteomes" id="UP000186230"/>
    </source>
</evidence>
<dbReference type="OrthoDB" id="9807855at2"/>
<dbReference type="STRING" id="1229726.GRFL_2595"/>
<organism evidence="1 2">
    <name type="scientific">Christiangramia flava JLT2011</name>
    <dbReference type="NCBI Taxonomy" id="1229726"/>
    <lineage>
        <taxon>Bacteria</taxon>
        <taxon>Pseudomonadati</taxon>
        <taxon>Bacteroidota</taxon>
        <taxon>Flavobacteriia</taxon>
        <taxon>Flavobacteriales</taxon>
        <taxon>Flavobacteriaceae</taxon>
        <taxon>Christiangramia</taxon>
    </lineage>
</organism>
<dbReference type="AlphaFoldDB" id="A0A1L7I6T7"/>
<accession>A0A1L7I6T7</accession>
<proteinExistence type="predicted"/>
<keyword evidence="2" id="KW-1185">Reference proteome</keyword>
<dbReference type="InterPro" id="IPR024530">
    <property type="entry name" value="QSregVF_b"/>
</dbReference>
<dbReference type="KEGG" id="gfl:GRFL_2595"/>
<evidence type="ECO:0000313" key="1">
    <source>
        <dbReference type="EMBL" id="APU69319.1"/>
    </source>
</evidence>
<dbReference type="Pfam" id="PF12843">
    <property type="entry name" value="QSregVF_b"/>
    <property type="match status" value="1"/>
</dbReference>
<protein>
    <submittedName>
        <fullName evidence="1">Putative cytoplasmic protein</fullName>
    </submittedName>
</protein>
<dbReference type="EMBL" id="CP016359">
    <property type="protein sequence ID" value="APU69319.1"/>
    <property type="molecule type" value="Genomic_DNA"/>
</dbReference>
<name>A0A1L7I6T7_9FLAO</name>
<dbReference type="RefSeq" id="WP_083645000.1">
    <property type="nucleotide sequence ID" value="NZ_AMRU01000007.1"/>
</dbReference>
<sequence>MNPLQPDPAQLLELAYAKMPFGKYEGIFLSDIPEPYYVWFSQKGFPQGKLGNQMRQVHELKINSLEGLLRQIRLRYPAPKK</sequence>